<accession>A0AAD9K1K9</accession>
<gene>
    <name evidence="1" type="ORF">LSH36_101g02094</name>
</gene>
<dbReference type="Proteomes" id="UP001208570">
    <property type="component" value="Unassembled WGS sequence"/>
</dbReference>
<dbReference type="AlphaFoldDB" id="A0AAD9K1K9"/>
<dbReference type="EMBL" id="JAODUP010000101">
    <property type="protein sequence ID" value="KAK2162240.1"/>
    <property type="molecule type" value="Genomic_DNA"/>
</dbReference>
<evidence type="ECO:0000313" key="2">
    <source>
        <dbReference type="Proteomes" id="UP001208570"/>
    </source>
</evidence>
<keyword evidence="2" id="KW-1185">Reference proteome</keyword>
<sequence length="113" mass="12564">MEYTEDSQSESIVYVQEQEPVAERAVEQMVGDVTEEDGMMLSGQNDSGDIQTVKEVYLTSEGIQLTELIQGLEDTGAVVELRMEGDYDIPDGKPGQVIQVIGDDNKPVHFYYV</sequence>
<proteinExistence type="predicted"/>
<comment type="caution">
    <text evidence="1">The sequence shown here is derived from an EMBL/GenBank/DDBJ whole genome shotgun (WGS) entry which is preliminary data.</text>
</comment>
<evidence type="ECO:0000313" key="1">
    <source>
        <dbReference type="EMBL" id="KAK2162240.1"/>
    </source>
</evidence>
<name>A0AAD9K1K9_9ANNE</name>
<protein>
    <submittedName>
        <fullName evidence="1">Uncharacterized protein</fullName>
    </submittedName>
</protein>
<reference evidence="1" key="1">
    <citation type="journal article" date="2023" name="Mol. Biol. Evol.">
        <title>Third-Generation Sequencing Reveals the Adaptive Role of the Epigenome in Three Deep-Sea Polychaetes.</title>
        <authorList>
            <person name="Perez M."/>
            <person name="Aroh O."/>
            <person name="Sun Y."/>
            <person name="Lan Y."/>
            <person name="Juniper S.K."/>
            <person name="Young C.R."/>
            <person name="Angers B."/>
            <person name="Qian P.Y."/>
        </authorList>
    </citation>
    <scope>NUCLEOTIDE SEQUENCE</scope>
    <source>
        <strain evidence="1">P08H-3</strain>
    </source>
</reference>
<organism evidence="1 2">
    <name type="scientific">Paralvinella palmiformis</name>
    <dbReference type="NCBI Taxonomy" id="53620"/>
    <lineage>
        <taxon>Eukaryota</taxon>
        <taxon>Metazoa</taxon>
        <taxon>Spiralia</taxon>
        <taxon>Lophotrochozoa</taxon>
        <taxon>Annelida</taxon>
        <taxon>Polychaeta</taxon>
        <taxon>Sedentaria</taxon>
        <taxon>Canalipalpata</taxon>
        <taxon>Terebellida</taxon>
        <taxon>Terebelliformia</taxon>
        <taxon>Alvinellidae</taxon>
        <taxon>Paralvinella</taxon>
    </lineage>
</organism>